<accession>A0A0G1IQP8</accession>
<dbReference type="SUPFAM" id="SSF53067">
    <property type="entry name" value="Actin-like ATPase domain"/>
    <property type="match status" value="1"/>
</dbReference>
<reference evidence="2 3" key="1">
    <citation type="journal article" date="2015" name="Nature">
        <title>rRNA introns, odd ribosomes, and small enigmatic genomes across a large radiation of phyla.</title>
        <authorList>
            <person name="Brown C.T."/>
            <person name="Hug L.A."/>
            <person name="Thomas B.C."/>
            <person name="Sharon I."/>
            <person name="Castelle C.J."/>
            <person name="Singh A."/>
            <person name="Wilkins M.J."/>
            <person name="Williams K.H."/>
            <person name="Banfield J.F."/>
        </authorList>
    </citation>
    <scope>NUCLEOTIDE SEQUENCE [LARGE SCALE GENOMIC DNA]</scope>
</reference>
<dbReference type="InterPro" id="IPR043129">
    <property type="entry name" value="ATPase_NBD"/>
</dbReference>
<dbReference type="Pfam" id="PF00480">
    <property type="entry name" value="ROK"/>
    <property type="match status" value="1"/>
</dbReference>
<evidence type="ECO:0000313" key="3">
    <source>
        <dbReference type="Proteomes" id="UP000033945"/>
    </source>
</evidence>
<dbReference type="InterPro" id="IPR000600">
    <property type="entry name" value="ROK"/>
</dbReference>
<evidence type="ECO:0000256" key="1">
    <source>
        <dbReference type="ARBA" id="ARBA00006479"/>
    </source>
</evidence>
<proteinExistence type="inferred from homology"/>
<gene>
    <name evidence="2" type="ORF">UW55_C0027G0004</name>
</gene>
<dbReference type="PANTHER" id="PTHR18964:SF149">
    <property type="entry name" value="BIFUNCTIONAL UDP-N-ACETYLGLUCOSAMINE 2-EPIMERASE_N-ACETYLMANNOSAMINE KINASE"/>
    <property type="match status" value="1"/>
</dbReference>
<comment type="caution">
    <text evidence="2">The sequence shown here is derived from an EMBL/GenBank/DDBJ whole genome shotgun (WGS) entry which is preliminary data.</text>
</comment>
<comment type="similarity">
    <text evidence="1">Belongs to the ROK (NagC/XylR) family.</text>
</comment>
<name>A0A0G1IQP8_9BACT</name>
<protein>
    <recommendedName>
        <fullName evidence="4">ROK family protein</fullName>
    </recommendedName>
</protein>
<dbReference type="Proteomes" id="UP000033945">
    <property type="component" value="Unassembled WGS sequence"/>
</dbReference>
<evidence type="ECO:0000313" key="2">
    <source>
        <dbReference type="EMBL" id="KKT61681.1"/>
    </source>
</evidence>
<dbReference type="AlphaFoldDB" id="A0A0G1IQP8"/>
<evidence type="ECO:0008006" key="4">
    <source>
        <dbReference type="Google" id="ProtNLM"/>
    </source>
</evidence>
<sequence length="222" mass="24447">MNIMAGIDIGGTKIRAVLLDGKRTIKAREFKTPKNLTTFKKLLGGILNSYNAKKIGIGAPGAISKNKILFCPNIKYLKNFDISQLARPAVGGGTWTSKFKLDNDARCFARAECGKKPCLAIILGTGVGRAFAKNGKVLKIKKFEYSERWERQYQKLRDSKNNKRLSAFLTAKISVLIKKFKPEVIIISGGVSTRKNLKLGFPHKKSKLGKNAAAIGATMLFQ</sequence>
<dbReference type="Gene3D" id="3.30.420.40">
    <property type="match status" value="2"/>
</dbReference>
<dbReference type="PANTHER" id="PTHR18964">
    <property type="entry name" value="ROK (REPRESSOR, ORF, KINASE) FAMILY"/>
    <property type="match status" value="1"/>
</dbReference>
<dbReference type="CDD" id="cd23763">
    <property type="entry name" value="ASKHA_ATPase_ROK"/>
    <property type="match status" value="1"/>
</dbReference>
<organism evidence="2 3">
    <name type="scientific">Candidatus Giovannonibacteria bacterium GW2011_GWA2_44_26</name>
    <dbReference type="NCBI Taxonomy" id="1618648"/>
    <lineage>
        <taxon>Bacteria</taxon>
        <taxon>Candidatus Giovannoniibacteriota</taxon>
    </lineage>
</organism>
<dbReference type="EMBL" id="LCIT01000027">
    <property type="protein sequence ID" value="KKT61681.1"/>
    <property type="molecule type" value="Genomic_DNA"/>
</dbReference>